<keyword evidence="5" id="KW-0051">Antiviral defense</keyword>
<dbReference type="InterPro" id="IPR006674">
    <property type="entry name" value="HD_domain"/>
</dbReference>
<keyword evidence="8" id="KW-0540">Nuclease</keyword>
<dbReference type="Pfam" id="PF01966">
    <property type="entry name" value="HD"/>
    <property type="match status" value="1"/>
</dbReference>
<evidence type="ECO:0000259" key="6">
    <source>
        <dbReference type="PROSITE" id="PS51192"/>
    </source>
</evidence>
<dbReference type="SMART" id="SM00487">
    <property type="entry name" value="DEXDc"/>
    <property type="match status" value="1"/>
</dbReference>
<dbReference type="InterPro" id="IPR014001">
    <property type="entry name" value="Helicase_ATP-bd"/>
</dbReference>
<keyword evidence="9" id="KW-1185">Reference proteome</keyword>
<evidence type="ECO:0000256" key="2">
    <source>
        <dbReference type="ARBA" id="ARBA00022801"/>
    </source>
</evidence>
<reference evidence="9" key="1">
    <citation type="submission" date="2018-05" db="EMBL/GenBank/DDBJ databases">
        <title>Zavarzinia sp. HR-AS.</title>
        <authorList>
            <person name="Lee Y."/>
            <person name="Jeon C.O."/>
        </authorList>
    </citation>
    <scope>NUCLEOTIDE SEQUENCE [LARGE SCALE GENOMIC DNA]</scope>
    <source>
        <strain evidence="9">DSM 1231</strain>
    </source>
</reference>
<dbReference type="Gene3D" id="3.40.50.300">
    <property type="entry name" value="P-loop containing nucleotide triphosphate hydrolases"/>
    <property type="match status" value="2"/>
</dbReference>
<accession>A0A317DWX7</accession>
<dbReference type="CDD" id="cd17930">
    <property type="entry name" value="DEXHc_cas3"/>
    <property type="match status" value="1"/>
</dbReference>
<dbReference type="PROSITE" id="PS51643">
    <property type="entry name" value="HD_CAS3"/>
    <property type="match status" value="1"/>
</dbReference>
<dbReference type="Pfam" id="PF00270">
    <property type="entry name" value="DEAD"/>
    <property type="match status" value="1"/>
</dbReference>
<dbReference type="AlphaFoldDB" id="A0A317DWX7"/>
<dbReference type="GO" id="GO:0003676">
    <property type="term" value="F:nucleic acid binding"/>
    <property type="evidence" value="ECO:0007669"/>
    <property type="project" value="InterPro"/>
</dbReference>
<dbReference type="GO" id="GO:0005524">
    <property type="term" value="F:ATP binding"/>
    <property type="evidence" value="ECO:0007669"/>
    <property type="project" value="UniProtKB-KW"/>
</dbReference>
<dbReference type="CDD" id="cd09641">
    <property type="entry name" value="Cas3''_I"/>
    <property type="match status" value="1"/>
</dbReference>
<dbReference type="InterPro" id="IPR006483">
    <property type="entry name" value="CRISPR-assoc_Cas3_HD"/>
</dbReference>
<feature type="domain" description="Helicase ATP-binding" evidence="6">
    <location>
        <begin position="250"/>
        <end position="444"/>
    </location>
</feature>
<dbReference type="InterPro" id="IPR027417">
    <property type="entry name" value="P-loop_NTPase"/>
</dbReference>
<proteinExistence type="predicted"/>
<dbReference type="GO" id="GO:0004519">
    <property type="term" value="F:endonuclease activity"/>
    <property type="evidence" value="ECO:0007669"/>
    <property type="project" value="UniProtKB-KW"/>
</dbReference>
<sequence length="786" mass="86120">MTQREKSTTSPLPRRFAHSVEGLPETSWEPLSLHLSAVGKRAAEFALWFGASTLALAMGLLHDIGKFSAAYQSYIRRPREAGGPKGPDHSTAGAKEAVQLYGLYGRLMAFGLAGHHSGLMNGSGYDGVGACLADRLGKGVEPYDGWQPHVADLPDLEAVKRGLPELKPNGIAAGFEFSFFIRMLFSCLVDADFLETERFYATASGITPPGRGGTVETKHLEIVRAHRAKARGDGGKVNRLRSKILDHAVGKADLPPGLFTLTVPTGGGKTLTSLRFALEHALRHRLRRVVYVIPFTSIIEQTAQVFREEVGLGDAVLEHHSSFDWDRDRPASDDEEGEGAAGLAKLRRDAENWDAPIVVTTAVQFFESLFAARTSKARKLHNLAGSVVILDEAQSIPVKLLRPCLAAIDELARNYGTSIVFCTATQPALRKADMALPRTKSGALEGLDIPDERELAPDPKGLYEELKRVKVEWRRTPVSDEEIAARFAEQPRMLCIVNSRAHARDLFTLLRDQGQEGAAHLTTLMCAQHRRDVLAKVRQDLKNKRPVRLVATSLIEAGVDVDFPEVWRAAAGLQNIAQSAGRCNREGHLDGFGRTVVFEPAGRRIPPAIDAFYGPARHLLRREGLDVLGLDAIAGYYRELYFQQGYEALDKATLAGAPFPIVPAISETTRRLEFPFSSIAQAFRMIDDVMDPVIVPRDEEAKAVITAIRQAPFPPAGAQRKLQQYTVPVPAKTRAALLGSGAAQAVRRDDYGDRFVVLESLSLYDPDLGLSLDDPTWRSSESNIIT</sequence>
<protein>
    <submittedName>
        <fullName evidence="8">CRISPR-associated endonuclease Cas3</fullName>
    </submittedName>
</protein>
<feature type="domain" description="HD Cas3-type" evidence="7">
    <location>
        <begin position="24"/>
        <end position="194"/>
    </location>
</feature>
<keyword evidence="4" id="KW-0067">ATP-binding</keyword>
<comment type="caution">
    <text evidence="8">The sequence shown here is derived from an EMBL/GenBank/DDBJ whole genome shotgun (WGS) entry which is preliminary data.</text>
</comment>
<dbReference type="Proteomes" id="UP000246077">
    <property type="component" value="Unassembled WGS sequence"/>
</dbReference>
<keyword evidence="3" id="KW-0347">Helicase</keyword>
<dbReference type="SUPFAM" id="SSF109604">
    <property type="entry name" value="HD-domain/PDEase-like"/>
    <property type="match status" value="1"/>
</dbReference>
<evidence type="ECO:0000259" key="7">
    <source>
        <dbReference type="PROSITE" id="PS51643"/>
    </source>
</evidence>
<evidence type="ECO:0000256" key="4">
    <source>
        <dbReference type="ARBA" id="ARBA00022840"/>
    </source>
</evidence>
<keyword evidence="8" id="KW-0255">Endonuclease</keyword>
<dbReference type="OrthoDB" id="9810236at2"/>
<dbReference type="EMBL" id="QGLF01000006">
    <property type="protein sequence ID" value="PWR18366.1"/>
    <property type="molecule type" value="Genomic_DNA"/>
</dbReference>
<keyword evidence="2" id="KW-0378">Hydrolase</keyword>
<keyword evidence="1" id="KW-0547">Nucleotide-binding</keyword>
<organism evidence="8 9">
    <name type="scientific">Zavarzinia compransoris</name>
    <dbReference type="NCBI Taxonomy" id="1264899"/>
    <lineage>
        <taxon>Bacteria</taxon>
        <taxon>Pseudomonadati</taxon>
        <taxon>Pseudomonadota</taxon>
        <taxon>Alphaproteobacteria</taxon>
        <taxon>Rhodospirillales</taxon>
        <taxon>Zavarziniaceae</taxon>
        <taxon>Zavarzinia</taxon>
    </lineage>
</organism>
<dbReference type="GO" id="GO:0016787">
    <property type="term" value="F:hydrolase activity"/>
    <property type="evidence" value="ECO:0007669"/>
    <property type="project" value="UniProtKB-KW"/>
</dbReference>
<dbReference type="PROSITE" id="PS51192">
    <property type="entry name" value="HELICASE_ATP_BIND_1"/>
    <property type="match status" value="1"/>
</dbReference>
<evidence type="ECO:0000256" key="3">
    <source>
        <dbReference type="ARBA" id="ARBA00022806"/>
    </source>
</evidence>
<evidence type="ECO:0000313" key="9">
    <source>
        <dbReference type="Proteomes" id="UP000246077"/>
    </source>
</evidence>
<dbReference type="GO" id="GO:0051607">
    <property type="term" value="P:defense response to virus"/>
    <property type="evidence" value="ECO:0007669"/>
    <property type="project" value="UniProtKB-KW"/>
</dbReference>
<dbReference type="NCBIfam" id="TIGR01596">
    <property type="entry name" value="cas3_HD"/>
    <property type="match status" value="1"/>
</dbReference>
<dbReference type="SUPFAM" id="SSF52540">
    <property type="entry name" value="P-loop containing nucleoside triphosphate hydrolases"/>
    <property type="match status" value="1"/>
</dbReference>
<dbReference type="Pfam" id="PF22590">
    <property type="entry name" value="Cas3-like_C_2"/>
    <property type="match status" value="1"/>
</dbReference>
<dbReference type="InterPro" id="IPR054712">
    <property type="entry name" value="Cas3-like_dom"/>
</dbReference>
<dbReference type="GO" id="GO:0004386">
    <property type="term" value="F:helicase activity"/>
    <property type="evidence" value="ECO:0007669"/>
    <property type="project" value="UniProtKB-KW"/>
</dbReference>
<evidence type="ECO:0000313" key="8">
    <source>
        <dbReference type="EMBL" id="PWR18366.1"/>
    </source>
</evidence>
<name>A0A317DWX7_9PROT</name>
<evidence type="ECO:0000256" key="1">
    <source>
        <dbReference type="ARBA" id="ARBA00022741"/>
    </source>
</evidence>
<gene>
    <name evidence="8" type="ORF">DKG75_20105</name>
</gene>
<evidence type="ECO:0000256" key="5">
    <source>
        <dbReference type="ARBA" id="ARBA00023118"/>
    </source>
</evidence>
<dbReference type="InterPro" id="IPR011545">
    <property type="entry name" value="DEAD/DEAH_box_helicase_dom"/>
</dbReference>